<keyword evidence="1" id="KW-0472">Membrane</keyword>
<evidence type="ECO:0008006" key="4">
    <source>
        <dbReference type="Google" id="ProtNLM"/>
    </source>
</evidence>
<name>A0A4V3NZ90_9BACT</name>
<evidence type="ECO:0000313" key="3">
    <source>
        <dbReference type="Proteomes" id="UP000306416"/>
    </source>
</evidence>
<protein>
    <recommendedName>
        <fullName evidence="4">Histidine kinase</fullName>
    </recommendedName>
</protein>
<keyword evidence="1" id="KW-1133">Transmembrane helix</keyword>
<keyword evidence="3" id="KW-1185">Reference proteome</keyword>
<keyword evidence="1" id="KW-0812">Transmembrane</keyword>
<comment type="caution">
    <text evidence="2">The sequence shown here is derived from an EMBL/GenBank/DDBJ whole genome shotgun (WGS) entry which is preliminary data.</text>
</comment>
<sequence length="458" mass="51563">MDKSMLRLLLFFLTIIHLLVPAGATRAGAAEVKIRQKVLILNSYHSGYRGSDDIAKGFTETLLKSLPQTEIQTEYLDSKNYSGSAFDAKIIDLLRFKYARRHFDLIFSTDDYAFDILEKERESIFGATPVVFCGTNSFDPVRLKGKRDIIGIDERPSFKDTLDLVFRLHPKTKEIIAISDQSVTGRLNEEEFRQAAAKVSTKARYSYLAGLRMDQLIARVKKVEPDSVIVYFASFVEDKNGERISSNDALRIVSDASPVPIYGGWEFSLGNGIVGGRLINLREHGAAAAVMAVSVLKGAAVATTPSIAPSPNKDMFDYKQMQRFRIPESRLPKGSMVINKPPNLLWSLRVEILATISVILLFALIDNLFRLVHSRRTIKMHRDALIERNLELEEALSKIKVLEGIIPVCMYCKQVQNNEQSWQQMESYISQHSEAQFSHGICPACFKERFGDCPTKKA</sequence>
<evidence type="ECO:0000313" key="2">
    <source>
        <dbReference type="EMBL" id="TGU70752.1"/>
    </source>
</evidence>
<reference evidence="2 3" key="1">
    <citation type="submission" date="2019-04" db="EMBL/GenBank/DDBJ databases">
        <title>Geobacter oryzae sp. nov., ferric-reducing bacteria isolated from paddy soil.</title>
        <authorList>
            <person name="Xu Z."/>
            <person name="Masuda Y."/>
            <person name="Itoh H."/>
            <person name="Senoo K."/>
        </authorList>
    </citation>
    <scope>NUCLEOTIDE SEQUENCE [LARGE SCALE GENOMIC DNA]</scope>
    <source>
        <strain evidence="2 3">Red111</strain>
    </source>
</reference>
<dbReference type="PANTHER" id="PTHR35271">
    <property type="entry name" value="ABC TRANSPORTER, SUBSTRATE-BINDING LIPOPROTEIN-RELATED"/>
    <property type="match status" value="1"/>
</dbReference>
<dbReference type="InterPro" id="IPR007487">
    <property type="entry name" value="ABC_transpt-TYRBP-like"/>
</dbReference>
<dbReference type="Proteomes" id="UP000306416">
    <property type="component" value="Unassembled WGS sequence"/>
</dbReference>
<dbReference type="Gene3D" id="3.40.50.2300">
    <property type="match status" value="2"/>
</dbReference>
<proteinExistence type="predicted"/>
<dbReference type="RefSeq" id="WP_135872053.1">
    <property type="nucleotide sequence ID" value="NZ_SRSC01000004.1"/>
</dbReference>
<organism evidence="2 3">
    <name type="scientific">Geomonas terrae</name>
    <dbReference type="NCBI Taxonomy" id="2562681"/>
    <lineage>
        <taxon>Bacteria</taxon>
        <taxon>Pseudomonadati</taxon>
        <taxon>Thermodesulfobacteriota</taxon>
        <taxon>Desulfuromonadia</taxon>
        <taxon>Geobacterales</taxon>
        <taxon>Geobacteraceae</taxon>
        <taxon>Geomonas</taxon>
    </lineage>
</organism>
<accession>A0A4V3NZ90</accession>
<gene>
    <name evidence="2" type="ORF">E4633_17305</name>
</gene>
<dbReference type="EMBL" id="SRSC01000004">
    <property type="protein sequence ID" value="TGU70752.1"/>
    <property type="molecule type" value="Genomic_DNA"/>
</dbReference>
<feature type="transmembrane region" description="Helical" evidence="1">
    <location>
        <begin position="352"/>
        <end position="372"/>
    </location>
</feature>
<evidence type="ECO:0000256" key="1">
    <source>
        <dbReference type="SAM" id="Phobius"/>
    </source>
</evidence>
<dbReference type="PANTHER" id="PTHR35271:SF1">
    <property type="entry name" value="ABC TRANSPORTER, SUBSTRATE-BINDING LIPOPROTEIN"/>
    <property type="match status" value="1"/>
</dbReference>
<dbReference type="AlphaFoldDB" id="A0A4V3NZ90"/>